<dbReference type="PANTHER" id="PTHR32166">
    <property type="entry name" value="OSJNBA0013A04.12 PROTEIN"/>
    <property type="match status" value="1"/>
</dbReference>
<gene>
    <name evidence="2" type="ORF">CK203_042837</name>
</gene>
<comment type="caution">
    <text evidence="2">The sequence shown here is derived from an EMBL/GenBank/DDBJ whole genome shotgun (WGS) entry which is preliminary data.</text>
</comment>
<dbReference type="AlphaFoldDB" id="A0A438HQQ9"/>
<dbReference type="PANTHER" id="PTHR32166:SF121">
    <property type="entry name" value="DUF659 DOMAIN-CONTAINING PROTEIN"/>
    <property type="match status" value="1"/>
</dbReference>
<name>A0A438HQQ9_VITVI</name>
<accession>A0A438HQQ9</accession>
<sequence length="259" mass="29739">MGDGWTDNRQRTLINFLVYCLEGISFVKSVDASDIVNDATNLFMLFDEVIEWVGPLNVVHIVIDNAANYVAMGRLISRKHKHINWSPCAAYCLNLIFKDIGKMDNVAELVRRASKENFCNKSTIIRGVMNVIDQKVLKGKLDTMNEMKLFHDRLGSFGRELTYSSHEVLQPGIGVSLNVYIPKEGIDWNIKGLMILNMFYNKKWIYDPIDYACIDETDFWIVDEDQQVELDVEELENLLYEEKSIPINEMEGSSSHIDS</sequence>
<evidence type="ECO:0000313" key="2">
    <source>
        <dbReference type="EMBL" id="RVW86740.1"/>
    </source>
</evidence>
<dbReference type="SUPFAM" id="SSF53098">
    <property type="entry name" value="Ribonuclease H-like"/>
    <property type="match status" value="1"/>
</dbReference>
<reference evidence="2 3" key="1">
    <citation type="journal article" date="2018" name="PLoS Genet.">
        <title>Population sequencing reveals clonal diversity and ancestral inbreeding in the grapevine cultivar Chardonnay.</title>
        <authorList>
            <person name="Roach M.J."/>
            <person name="Johnson D.L."/>
            <person name="Bohlmann J."/>
            <person name="van Vuuren H.J."/>
            <person name="Jones S.J."/>
            <person name="Pretorius I.S."/>
            <person name="Schmidt S.A."/>
            <person name="Borneman A.R."/>
        </authorList>
    </citation>
    <scope>NUCLEOTIDE SEQUENCE [LARGE SCALE GENOMIC DNA]</scope>
    <source>
        <strain evidence="3">cv. Chardonnay</strain>
        <tissue evidence="2">Leaf</tissue>
    </source>
</reference>
<feature type="domain" description="DUF659" evidence="1">
    <location>
        <begin position="2"/>
        <end position="114"/>
    </location>
</feature>
<dbReference type="Proteomes" id="UP000288805">
    <property type="component" value="Unassembled WGS sequence"/>
</dbReference>
<evidence type="ECO:0000313" key="3">
    <source>
        <dbReference type="Proteomes" id="UP000288805"/>
    </source>
</evidence>
<evidence type="ECO:0000259" key="1">
    <source>
        <dbReference type="Pfam" id="PF04937"/>
    </source>
</evidence>
<proteinExistence type="predicted"/>
<dbReference type="EMBL" id="QGNW01000190">
    <property type="protein sequence ID" value="RVW86740.1"/>
    <property type="molecule type" value="Genomic_DNA"/>
</dbReference>
<dbReference type="InterPro" id="IPR012337">
    <property type="entry name" value="RNaseH-like_sf"/>
</dbReference>
<dbReference type="InterPro" id="IPR007021">
    <property type="entry name" value="DUF659"/>
</dbReference>
<dbReference type="Pfam" id="PF04937">
    <property type="entry name" value="DUF659"/>
    <property type="match status" value="1"/>
</dbReference>
<protein>
    <recommendedName>
        <fullName evidence="1">DUF659 domain-containing protein</fullName>
    </recommendedName>
</protein>
<organism evidence="2 3">
    <name type="scientific">Vitis vinifera</name>
    <name type="common">Grape</name>
    <dbReference type="NCBI Taxonomy" id="29760"/>
    <lineage>
        <taxon>Eukaryota</taxon>
        <taxon>Viridiplantae</taxon>
        <taxon>Streptophyta</taxon>
        <taxon>Embryophyta</taxon>
        <taxon>Tracheophyta</taxon>
        <taxon>Spermatophyta</taxon>
        <taxon>Magnoliopsida</taxon>
        <taxon>eudicotyledons</taxon>
        <taxon>Gunneridae</taxon>
        <taxon>Pentapetalae</taxon>
        <taxon>rosids</taxon>
        <taxon>Vitales</taxon>
        <taxon>Vitaceae</taxon>
        <taxon>Viteae</taxon>
        <taxon>Vitis</taxon>
    </lineage>
</organism>